<name>A0A6N3ATK4_9FIRM</name>
<dbReference type="Gene3D" id="1.10.443.10">
    <property type="entry name" value="Intergrase catalytic core"/>
    <property type="match status" value="1"/>
</dbReference>
<evidence type="ECO:0000256" key="2">
    <source>
        <dbReference type="ARBA" id="ARBA00023125"/>
    </source>
</evidence>
<dbReference type="InterPro" id="IPR011010">
    <property type="entry name" value="DNA_brk_join_enz"/>
</dbReference>
<comment type="similarity">
    <text evidence="1">Belongs to the 'phage' integrase family.</text>
</comment>
<dbReference type="InterPro" id="IPR010998">
    <property type="entry name" value="Integrase_recombinase_N"/>
</dbReference>
<dbReference type="InterPro" id="IPR050090">
    <property type="entry name" value="Tyrosine_recombinase_XerCD"/>
</dbReference>
<evidence type="ECO:0000259" key="4">
    <source>
        <dbReference type="PROSITE" id="PS51898"/>
    </source>
</evidence>
<evidence type="ECO:0000313" key="5">
    <source>
        <dbReference type="EMBL" id="VYT93887.1"/>
    </source>
</evidence>
<sequence length="359" mass="40513">MRRANGTGSIYKMKHKNLRNPYRVVITIDYTDEGKAIRKTVGTFRTAKEAQECLKNYNGNPAECIRQDITFGQCWEWMLEDKKRAGVGLKPYTAARPRVEHLFKRQITDIRLADLQRIIDAHSHMSRSTIKVILKGLNGTYRAAAKNDIKLTNYPSLLVLPPEPENKEGIHKPYTPAEIVDLWEANDKMSKWQLIYIYTGMRPAELVNMELDNIHLKERYMIGGVKTKAGKNRIIPIAECIVPLLTDAYAKAKFKQAATLGKVMPAYKTYRLAISAANGHRPHDGRHTFATFADACGIDENIIKRILGHSLAANITQSIYTHKDTADLVAAVNKLPTYNDLVKVVQRLSNESQATPKNA</sequence>
<evidence type="ECO:0000256" key="3">
    <source>
        <dbReference type="ARBA" id="ARBA00023172"/>
    </source>
</evidence>
<organism evidence="5">
    <name type="scientific">Veillonella ratti</name>
    <dbReference type="NCBI Taxonomy" id="103892"/>
    <lineage>
        <taxon>Bacteria</taxon>
        <taxon>Bacillati</taxon>
        <taxon>Bacillota</taxon>
        <taxon>Negativicutes</taxon>
        <taxon>Veillonellales</taxon>
        <taxon>Veillonellaceae</taxon>
        <taxon>Veillonella</taxon>
    </lineage>
</organism>
<evidence type="ECO:0000256" key="1">
    <source>
        <dbReference type="ARBA" id="ARBA00008857"/>
    </source>
</evidence>
<dbReference type="GO" id="GO:0015074">
    <property type="term" value="P:DNA integration"/>
    <property type="evidence" value="ECO:0007669"/>
    <property type="project" value="InterPro"/>
</dbReference>
<dbReference type="GO" id="GO:0006310">
    <property type="term" value="P:DNA recombination"/>
    <property type="evidence" value="ECO:0007669"/>
    <property type="project" value="UniProtKB-KW"/>
</dbReference>
<dbReference type="Pfam" id="PF14657">
    <property type="entry name" value="Arm-DNA-bind_4"/>
    <property type="match status" value="1"/>
</dbReference>
<dbReference type="SUPFAM" id="SSF56349">
    <property type="entry name" value="DNA breaking-rejoining enzymes"/>
    <property type="match status" value="1"/>
</dbReference>
<dbReference type="Pfam" id="PF00589">
    <property type="entry name" value="Phage_integrase"/>
    <property type="match status" value="1"/>
</dbReference>
<dbReference type="PANTHER" id="PTHR30349:SF41">
    <property type="entry name" value="INTEGRASE_RECOMBINASE PROTEIN MJ0367-RELATED"/>
    <property type="match status" value="1"/>
</dbReference>
<dbReference type="PANTHER" id="PTHR30349">
    <property type="entry name" value="PHAGE INTEGRASE-RELATED"/>
    <property type="match status" value="1"/>
</dbReference>
<dbReference type="InterPro" id="IPR002104">
    <property type="entry name" value="Integrase_catalytic"/>
</dbReference>
<proteinExistence type="inferred from homology"/>
<dbReference type="Gene3D" id="1.10.150.130">
    <property type="match status" value="1"/>
</dbReference>
<gene>
    <name evidence="5" type="ORF">VRLFYP33_00835</name>
</gene>
<protein>
    <submittedName>
        <fullName evidence="5">Site-specific tyrosine recombinase XerC</fullName>
    </submittedName>
</protein>
<keyword evidence="2" id="KW-0238">DNA-binding</keyword>
<feature type="domain" description="Tyr recombinase" evidence="4">
    <location>
        <begin position="169"/>
        <end position="333"/>
    </location>
</feature>
<dbReference type="GO" id="GO:0003677">
    <property type="term" value="F:DNA binding"/>
    <property type="evidence" value="ECO:0007669"/>
    <property type="project" value="UniProtKB-KW"/>
</dbReference>
<keyword evidence="3" id="KW-0233">DNA recombination</keyword>
<accession>A0A6N3ATK4</accession>
<dbReference type="InterPro" id="IPR013762">
    <property type="entry name" value="Integrase-like_cat_sf"/>
</dbReference>
<dbReference type="PROSITE" id="PS51898">
    <property type="entry name" value="TYR_RECOMBINASE"/>
    <property type="match status" value="1"/>
</dbReference>
<dbReference type="InterPro" id="IPR028259">
    <property type="entry name" value="AP2-like_int_N"/>
</dbReference>
<reference evidence="5" key="1">
    <citation type="submission" date="2019-11" db="EMBL/GenBank/DDBJ databases">
        <authorList>
            <person name="Feng L."/>
        </authorList>
    </citation>
    <scope>NUCLEOTIDE SEQUENCE</scope>
    <source>
        <strain evidence="5">VrattiLFYP33</strain>
    </source>
</reference>
<dbReference type="RefSeq" id="WP_156704488.1">
    <property type="nucleotide sequence ID" value="NZ_CACRUX010000033.1"/>
</dbReference>
<dbReference type="EMBL" id="CACRUX010000033">
    <property type="protein sequence ID" value="VYT93887.1"/>
    <property type="molecule type" value="Genomic_DNA"/>
</dbReference>
<dbReference type="AlphaFoldDB" id="A0A6N3ATK4"/>